<dbReference type="Ensembl" id="ENSMGAT00000023514.1">
    <property type="protein sequence ID" value="ENSMGAP00000026678.1"/>
    <property type="gene ID" value="ENSMGAG00000019431.1"/>
</dbReference>
<keyword evidence="3" id="KW-0436">Ligase</keyword>
<dbReference type="CDD" id="cd01667">
    <property type="entry name" value="TGS_ThrRS"/>
    <property type="match status" value="1"/>
</dbReference>
<dbReference type="Proteomes" id="UP000001645">
    <property type="component" value="Chromosome 12"/>
</dbReference>
<dbReference type="InterPro" id="IPR004095">
    <property type="entry name" value="TGS"/>
</dbReference>
<dbReference type="PANTHER" id="PTHR11451:SF38">
    <property type="entry name" value="THREONINE--TRNA LIGASE 2, CYTOPLASMIC"/>
    <property type="match status" value="1"/>
</dbReference>
<keyword evidence="4" id="KW-0547">Nucleotide-binding</keyword>
<evidence type="ECO:0000256" key="7">
    <source>
        <dbReference type="ARBA" id="ARBA00023146"/>
    </source>
</evidence>
<organism evidence="11 12">
    <name type="scientific">Meleagris gallopavo</name>
    <name type="common">Wild turkey</name>
    <dbReference type="NCBI Taxonomy" id="9103"/>
    <lineage>
        <taxon>Eukaryota</taxon>
        <taxon>Metazoa</taxon>
        <taxon>Chordata</taxon>
        <taxon>Craniata</taxon>
        <taxon>Vertebrata</taxon>
        <taxon>Euteleostomi</taxon>
        <taxon>Archelosauria</taxon>
        <taxon>Archosauria</taxon>
        <taxon>Dinosauria</taxon>
        <taxon>Saurischia</taxon>
        <taxon>Theropoda</taxon>
        <taxon>Coelurosauria</taxon>
        <taxon>Aves</taxon>
        <taxon>Neognathae</taxon>
        <taxon>Galloanserae</taxon>
        <taxon>Galliformes</taxon>
        <taxon>Phasianidae</taxon>
        <taxon>Meleagridinae</taxon>
        <taxon>Meleagris</taxon>
    </lineage>
</organism>
<evidence type="ECO:0000256" key="9">
    <source>
        <dbReference type="ARBA" id="ARBA00049515"/>
    </source>
</evidence>
<keyword evidence="7" id="KW-0030">Aminoacyl-tRNA synthetase</keyword>
<keyword evidence="5" id="KW-0067">ATP-binding</keyword>
<dbReference type="SUPFAM" id="SSF81271">
    <property type="entry name" value="TGS-like"/>
    <property type="match status" value="1"/>
</dbReference>
<comment type="similarity">
    <text evidence="1">Belongs to the class-II aminoacyl-tRNA synthetase family.</text>
</comment>
<evidence type="ECO:0000256" key="5">
    <source>
        <dbReference type="ARBA" id="ARBA00022840"/>
    </source>
</evidence>
<dbReference type="GeneTree" id="ENSGT00940000159348"/>
<dbReference type="FunFam" id="3.10.20.30:FF:000006">
    <property type="entry name" value="Threonine--tRNA ligase, cytoplasmic"/>
    <property type="match status" value="1"/>
</dbReference>
<dbReference type="AlphaFoldDB" id="A0A803Y4I1"/>
<reference evidence="11 12" key="1">
    <citation type="journal article" date="2010" name="PLoS Biol.">
        <title>Multi-platform next-generation sequencing of the domestic turkey (Meleagris gallopavo): genome assembly and analysis.</title>
        <authorList>
            <person name="Dalloul R.A."/>
            <person name="Long J.A."/>
            <person name="Zimin A.V."/>
            <person name="Aslam L."/>
            <person name="Beal K."/>
            <person name="Blomberg L.A."/>
            <person name="Bouffard P."/>
            <person name="Burt D.W."/>
            <person name="Crasta O."/>
            <person name="Crooijmans R.P."/>
            <person name="Cooper K."/>
            <person name="Coulombe R.A."/>
            <person name="De S."/>
            <person name="Delany M.E."/>
            <person name="Dodgson J.B."/>
            <person name="Dong J.J."/>
            <person name="Evans C."/>
            <person name="Frederickson K.M."/>
            <person name="Flicek P."/>
            <person name="Florea L."/>
            <person name="Folkerts O."/>
            <person name="Groenen M.A."/>
            <person name="Harkins T.T."/>
            <person name="Herrero J."/>
            <person name="Hoffmann S."/>
            <person name="Megens H.J."/>
            <person name="Jiang A."/>
            <person name="de Jong P."/>
            <person name="Kaiser P."/>
            <person name="Kim H."/>
            <person name="Kim K.W."/>
            <person name="Kim S."/>
            <person name="Langenberger D."/>
            <person name="Lee M.K."/>
            <person name="Lee T."/>
            <person name="Mane S."/>
            <person name="Marcais G."/>
            <person name="Marz M."/>
            <person name="McElroy A.P."/>
            <person name="Modise T."/>
            <person name="Nefedov M."/>
            <person name="Notredame C."/>
            <person name="Paton I.R."/>
            <person name="Payne W.S."/>
            <person name="Pertea G."/>
            <person name="Prickett D."/>
            <person name="Puiu D."/>
            <person name="Qioa D."/>
            <person name="Raineri E."/>
            <person name="Ruffier M."/>
            <person name="Salzberg S.L."/>
            <person name="Schatz M.C."/>
            <person name="Scheuring C."/>
            <person name="Schmidt C.J."/>
            <person name="Schroeder S."/>
            <person name="Searle S.M."/>
            <person name="Smith E.J."/>
            <person name="Smith J."/>
            <person name="Sonstegard T.S."/>
            <person name="Stadler P.F."/>
            <person name="Tafer H."/>
            <person name="Tu Z.J."/>
            <person name="Van Tassell C.P."/>
            <person name="Vilella A.J."/>
            <person name="Williams K.P."/>
            <person name="Yorke J.A."/>
            <person name="Zhang L."/>
            <person name="Zhang H.B."/>
            <person name="Zhang X."/>
            <person name="Zhang Y."/>
            <person name="Reed K.M."/>
        </authorList>
    </citation>
    <scope>NUCLEOTIDE SEQUENCE [LARGE SCALE GENOMIC DNA]</scope>
</reference>
<dbReference type="PANTHER" id="PTHR11451">
    <property type="entry name" value="THREONINE-TRNA LIGASE"/>
    <property type="match status" value="1"/>
</dbReference>
<protein>
    <recommendedName>
        <fullName evidence="2">threonine--tRNA ligase</fullName>
        <ecNumber evidence="2">6.1.1.3</ecNumber>
    </recommendedName>
    <alternativeName>
        <fullName evidence="8">Threonyl-tRNA synthetase</fullName>
    </alternativeName>
</protein>
<evidence type="ECO:0000256" key="2">
    <source>
        <dbReference type="ARBA" id="ARBA00013163"/>
    </source>
</evidence>
<reference evidence="11" key="2">
    <citation type="submission" date="2025-08" db="UniProtKB">
        <authorList>
            <consortium name="Ensembl"/>
        </authorList>
    </citation>
    <scope>IDENTIFICATION</scope>
</reference>
<keyword evidence="12" id="KW-1185">Reference proteome</keyword>
<dbReference type="InterPro" id="IPR012675">
    <property type="entry name" value="Beta-grasp_dom_sf"/>
</dbReference>
<feature type="domain" description="TGS" evidence="10">
    <location>
        <begin position="63"/>
        <end position="125"/>
    </location>
</feature>
<dbReference type="PROSITE" id="PS51880">
    <property type="entry name" value="TGS"/>
    <property type="match status" value="1"/>
</dbReference>
<evidence type="ECO:0000256" key="3">
    <source>
        <dbReference type="ARBA" id="ARBA00022598"/>
    </source>
</evidence>
<dbReference type="GO" id="GO:0006435">
    <property type="term" value="P:threonyl-tRNA aminoacylation"/>
    <property type="evidence" value="ECO:0007669"/>
    <property type="project" value="TreeGrafter"/>
</dbReference>
<evidence type="ECO:0000259" key="10">
    <source>
        <dbReference type="PROSITE" id="PS51880"/>
    </source>
</evidence>
<sequence length="176" mass="19774">YFQEASTVRPAVVVDQKEKEVISGHRSELQCEPSFIEDRLKLYETLKKEHDALLAYRAANETKPIKITLTDGKIVDGESWKTTPYQLAVGISQGLASNAVIAKVNGELWDLDRPLEGDCTLELLTFDDEEAQAVNKSVFYLMKRVCVTELIAALCFLNVVLKKNIKKPVQLIFLTS</sequence>
<dbReference type="Pfam" id="PF02824">
    <property type="entry name" value="TGS"/>
    <property type="match status" value="1"/>
</dbReference>
<evidence type="ECO:0000256" key="1">
    <source>
        <dbReference type="ARBA" id="ARBA00008226"/>
    </source>
</evidence>
<reference evidence="11" key="3">
    <citation type="submission" date="2025-09" db="UniProtKB">
        <authorList>
            <consortium name="Ensembl"/>
        </authorList>
    </citation>
    <scope>IDENTIFICATION</scope>
</reference>
<name>A0A803Y4I1_MELGA</name>
<evidence type="ECO:0000313" key="12">
    <source>
        <dbReference type="Proteomes" id="UP000001645"/>
    </source>
</evidence>
<evidence type="ECO:0000256" key="6">
    <source>
        <dbReference type="ARBA" id="ARBA00022917"/>
    </source>
</evidence>
<dbReference type="InParanoid" id="A0A803Y4I1"/>
<comment type="catalytic activity">
    <reaction evidence="9">
        <text>tRNA(Thr) + L-threonine + ATP = L-threonyl-tRNA(Thr) + AMP + diphosphate + H(+)</text>
        <dbReference type="Rhea" id="RHEA:24624"/>
        <dbReference type="Rhea" id="RHEA-COMP:9670"/>
        <dbReference type="Rhea" id="RHEA-COMP:9704"/>
        <dbReference type="ChEBI" id="CHEBI:15378"/>
        <dbReference type="ChEBI" id="CHEBI:30616"/>
        <dbReference type="ChEBI" id="CHEBI:33019"/>
        <dbReference type="ChEBI" id="CHEBI:57926"/>
        <dbReference type="ChEBI" id="CHEBI:78442"/>
        <dbReference type="ChEBI" id="CHEBI:78534"/>
        <dbReference type="ChEBI" id="CHEBI:456215"/>
        <dbReference type="EC" id="6.1.1.3"/>
    </reaction>
</comment>
<dbReference type="GO" id="GO:0004829">
    <property type="term" value="F:threonine-tRNA ligase activity"/>
    <property type="evidence" value="ECO:0007669"/>
    <property type="project" value="UniProtKB-EC"/>
</dbReference>
<evidence type="ECO:0000256" key="4">
    <source>
        <dbReference type="ARBA" id="ARBA00022741"/>
    </source>
</evidence>
<proteinExistence type="inferred from homology"/>
<dbReference type="EC" id="6.1.1.3" evidence="2"/>
<dbReference type="InterPro" id="IPR012676">
    <property type="entry name" value="TGS-like"/>
</dbReference>
<accession>A0A803Y4I1</accession>
<dbReference type="GO" id="GO:0005739">
    <property type="term" value="C:mitochondrion"/>
    <property type="evidence" value="ECO:0007669"/>
    <property type="project" value="TreeGrafter"/>
</dbReference>
<dbReference type="Gene3D" id="3.10.20.30">
    <property type="match status" value="1"/>
</dbReference>
<evidence type="ECO:0000313" key="11">
    <source>
        <dbReference type="Ensembl" id="ENSMGAP00000026678.1"/>
    </source>
</evidence>
<keyword evidence="6" id="KW-0648">Protein biosynthesis</keyword>
<evidence type="ECO:0000256" key="8">
    <source>
        <dbReference type="ARBA" id="ARBA00031900"/>
    </source>
</evidence>
<dbReference type="GO" id="GO:0005524">
    <property type="term" value="F:ATP binding"/>
    <property type="evidence" value="ECO:0007669"/>
    <property type="project" value="UniProtKB-KW"/>
</dbReference>